<dbReference type="GO" id="GO:0016301">
    <property type="term" value="F:kinase activity"/>
    <property type="evidence" value="ECO:0007669"/>
    <property type="project" value="UniProtKB-KW"/>
</dbReference>
<dbReference type="Pfam" id="PF02887">
    <property type="entry name" value="PK_C"/>
    <property type="match status" value="1"/>
</dbReference>
<evidence type="ECO:0000256" key="1">
    <source>
        <dbReference type="ARBA" id="ARBA00001946"/>
    </source>
</evidence>
<comment type="pathway">
    <text evidence="3 15">Carbohydrate degradation; glycolysis; pyruvate from D-glyceraldehyde 3-phosphate: step 5/5.</text>
</comment>
<dbReference type="GO" id="GO:0030955">
    <property type="term" value="F:potassium ion binding"/>
    <property type="evidence" value="ECO:0007669"/>
    <property type="project" value="UniProtKB-UniRule"/>
</dbReference>
<dbReference type="SUPFAM" id="SSF51621">
    <property type="entry name" value="Phosphoenolpyruvate/pyruvate domain"/>
    <property type="match status" value="1"/>
</dbReference>
<dbReference type="InterPro" id="IPR040442">
    <property type="entry name" value="Pyrv_kinase-like_dom_sf"/>
</dbReference>
<dbReference type="UniPathway" id="UPA00109">
    <property type="reaction ID" value="UER00188"/>
</dbReference>
<dbReference type="OrthoDB" id="9812123at2"/>
<keyword evidence="10" id="KW-0067">ATP-binding</keyword>
<dbReference type="SUPFAM" id="SSF52935">
    <property type="entry name" value="PK C-terminal domain-like"/>
    <property type="match status" value="1"/>
</dbReference>
<comment type="catalytic activity">
    <reaction evidence="15">
        <text>pyruvate + ATP = phosphoenolpyruvate + ADP + H(+)</text>
        <dbReference type="Rhea" id="RHEA:18157"/>
        <dbReference type="ChEBI" id="CHEBI:15361"/>
        <dbReference type="ChEBI" id="CHEBI:15378"/>
        <dbReference type="ChEBI" id="CHEBI:30616"/>
        <dbReference type="ChEBI" id="CHEBI:58702"/>
        <dbReference type="ChEBI" id="CHEBI:456216"/>
        <dbReference type="EC" id="2.7.1.40"/>
    </reaction>
</comment>
<dbReference type="GO" id="GO:0000287">
    <property type="term" value="F:magnesium ion binding"/>
    <property type="evidence" value="ECO:0007669"/>
    <property type="project" value="UniProtKB-UniRule"/>
</dbReference>
<name>A0A2Z4FQX4_9DELT</name>
<dbReference type="InterPro" id="IPR015813">
    <property type="entry name" value="Pyrv/PenolPyrv_kinase-like_dom"/>
</dbReference>
<evidence type="ECO:0000313" key="17">
    <source>
        <dbReference type="Proteomes" id="UP000249799"/>
    </source>
</evidence>
<comment type="cofactor">
    <cofactor evidence="1">
        <name>Mg(2+)</name>
        <dbReference type="ChEBI" id="CHEBI:18420"/>
    </cofactor>
</comment>
<gene>
    <name evidence="16" type="primary">pyk</name>
    <name evidence="16" type="ORF">DN745_08295</name>
</gene>
<keyword evidence="6 15" id="KW-0808">Transferase</keyword>
<dbReference type="PRINTS" id="PR01050">
    <property type="entry name" value="PYRUVTKNASE"/>
</dbReference>
<dbReference type="KEGG" id="bsed:DN745_08295"/>
<accession>A0A2Z4FQX4</accession>
<evidence type="ECO:0000256" key="10">
    <source>
        <dbReference type="ARBA" id="ARBA00022840"/>
    </source>
</evidence>
<evidence type="ECO:0000256" key="14">
    <source>
        <dbReference type="NCBIfam" id="TIGR01064"/>
    </source>
</evidence>
<dbReference type="EMBL" id="CP030032">
    <property type="protein sequence ID" value="AWV91387.1"/>
    <property type="molecule type" value="Genomic_DNA"/>
</dbReference>
<dbReference type="InterPro" id="IPR001697">
    <property type="entry name" value="Pyr_Knase"/>
</dbReference>
<evidence type="ECO:0000256" key="5">
    <source>
        <dbReference type="ARBA" id="ARBA00012142"/>
    </source>
</evidence>
<dbReference type="AlphaFoldDB" id="A0A2Z4FQX4"/>
<dbReference type="GO" id="GO:0005524">
    <property type="term" value="F:ATP binding"/>
    <property type="evidence" value="ECO:0007669"/>
    <property type="project" value="UniProtKB-KW"/>
</dbReference>
<evidence type="ECO:0000256" key="4">
    <source>
        <dbReference type="ARBA" id="ARBA00008663"/>
    </source>
</evidence>
<dbReference type="RefSeq" id="WP_111337594.1">
    <property type="nucleotide sequence ID" value="NZ_CP030032.1"/>
</dbReference>
<dbReference type="Gene3D" id="3.40.1380.20">
    <property type="entry name" value="Pyruvate kinase, C-terminal domain"/>
    <property type="match status" value="1"/>
</dbReference>
<dbReference type="InterPro" id="IPR036918">
    <property type="entry name" value="Pyrv_Knase_C_sf"/>
</dbReference>
<comment type="cofactor">
    <cofactor evidence="2">
        <name>K(+)</name>
        <dbReference type="ChEBI" id="CHEBI:29103"/>
    </cofactor>
</comment>
<evidence type="ECO:0000256" key="12">
    <source>
        <dbReference type="ARBA" id="ARBA00023152"/>
    </source>
</evidence>
<evidence type="ECO:0000256" key="6">
    <source>
        <dbReference type="ARBA" id="ARBA00022679"/>
    </source>
</evidence>
<keyword evidence="7" id="KW-0479">Metal-binding</keyword>
<keyword evidence="13 16" id="KW-0670">Pyruvate</keyword>
<proteinExistence type="inferred from homology"/>
<reference evidence="16 17" key="1">
    <citation type="submission" date="2018-06" db="EMBL/GenBank/DDBJ databases">
        <title>Lujinxingia sediminis gen. nov. sp. nov., a new facultative anaerobic member of the class Deltaproteobacteria, and proposal of Lujinxingaceae fam. nov.</title>
        <authorList>
            <person name="Guo L.-Y."/>
            <person name="Li C.-M."/>
            <person name="Wang S."/>
            <person name="Du Z.-J."/>
        </authorList>
    </citation>
    <scope>NUCLEOTIDE SEQUENCE [LARGE SCALE GENOMIC DNA]</scope>
    <source>
        <strain evidence="16 17">FA350</strain>
    </source>
</reference>
<keyword evidence="12 15" id="KW-0324">Glycolysis</keyword>
<dbReference type="Pfam" id="PF00224">
    <property type="entry name" value="PK"/>
    <property type="match status" value="1"/>
</dbReference>
<dbReference type="Gene3D" id="3.20.20.60">
    <property type="entry name" value="Phosphoenolpyruvate-binding domains"/>
    <property type="match status" value="1"/>
</dbReference>
<dbReference type="SUPFAM" id="SSF50800">
    <property type="entry name" value="PK beta-barrel domain-like"/>
    <property type="match status" value="1"/>
</dbReference>
<dbReference type="PANTHER" id="PTHR11817">
    <property type="entry name" value="PYRUVATE KINASE"/>
    <property type="match status" value="1"/>
</dbReference>
<evidence type="ECO:0000256" key="7">
    <source>
        <dbReference type="ARBA" id="ARBA00022723"/>
    </source>
</evidence>
<sequence length="471" mass="51457">MRRAKIVCTLGPASDSPEVIAQLIHAGMNVARLNFSHGSHDYHRALYKRVRDVAEELNKPVAIMQDLQGPKIRVGKFKDGPVQLIEGNEFVITIDDIEGDQERVSTTYKELTRDIAVGDVLLLDDGLIRLEAIDVTATDVRTIVQIGGLLKNNKGINLPTAAVSAPSMTEKDKIDLKLGLELGVDYIALSFVRSALDIHQLHALIPPQTHDIKIISKIEKPQAIHELEDIISVSDGIMIARGDLGVELPPQKVPLIQKRAIRMANEMGRISITATQMLESMTENARPTRAEASDVANAVLDGTDAVMLSGETAAGKYPVESVRMMASIVEEVEHGRGSPIHHGPQFIQHLRTFPNAVAKAASIAADELNVSAIVVFTESGATARLMMTYRPTKPIVACTPNERVYNQLAMYWGVEAYQIDLLQNTQGILSRVEKMMVEKRGAKSGDEIIIVMGNPAGAGSETNLIKFHRIP</sequence>
<dbReference type="InterPro" id="IPR011037">
    <property type="entry name" value="Pyrv_Knase-like_insert_dom_sf"/>
</dbReference>
<keyword evidence="8" id="KW-0547">Nucleotide-binding</keyword>
<dbReference type="NCBIfam" id="NF004491">
    <property type="entry name" value="PRK05826.1"/>
    <property type="match status" value="1"/>
</dbReference>
<evidence type="ECO:0000256" key="8">
    <source>
        <dbReference type="ARBA" id="ARBA00022741"/>
    </source>
</evidence>
<evidence type="ECO:0000256" key="13">
    <source>
        <dbReference type="ARBA" id="ARBA00023317"/>
    </source>
</evidence>
<keyword evidence="9 15" id="KW-0418">Kinase</keyword>
<dbReference type="PROSITE" id="PS00110">
    <property type="entry name" value="PYRUVATE_KINASE"/>
    <property type="match status" value="1"/>
</dbReference>
<dbReference type="Gene3D" id="2.40.33.10">
    <property type="entry name" value="PK beta-barrel domain-like"/>
    <property type="match status" value="1"/>
</dbReference>
<organism evidence="16 17">
    <name type="scientific">Bradymonas sediminis</name>
    <dbReference type="NCBI Taxonomy" id="1548548"/>
    <lineage>
        <taxon>Bacteria</taxon>
        <taxon>Deltaproteobacteria</taxon>
        <taxon>Bradymonadales</taxon>
        <taxon>Bradymonadaceae</taxon>
        <taxon>Bradymonas</taxon>
    </lineage>
</organism>
<evidence type="ECO:0000256" key="15">
    <source>
        <dbReference type="RuleBase" id="RU000504"/>
    </source>
</evidence>
<dbReference type="NCBIfam" id="TIGR01064">
    <property type="entry name" value="pyruv_kin"/>
    <property type="match status" value="1"/>
</dbReference>
<dbReference type="Proteomes" id="UP000249799">
    <property type="component" value="Chromosome"/>
</dbReference>
<comment type="similarity">
    <text evidence="4 15">Belongs to the pyruvate kinase family.</text>
</comment>
<dbReference type="InterPro" id="IPR015793">
    <property type="entry name" value="Pyrv_Knase_brl"/>
</dbReference>
<dbReference type="InterPro" id="IPR015795">
    <property type="entry name" value="Pyrv_Knase_C"/>
</dbReference>
<dbReference type="FunFam" id="3.20.20.60:FF:000025">
    <property type="entry name" value="Pyruvate kinase"/>
    <property type="match status" value="1"/>
</dbReference>
<protein>
    <recommendedName>
        <fullName evidence="5 14">Pyruvate kinase</fullName>
        <ecNumber evidence="5 14">2.7.1.40</ecNumber>
    </recommendedName>
</protein>
<dbReference type="InterPro" id="IPR018209">
    <property type="entry name" value="Pyrv_Knase_AS"/>
</dbReference>
<evidence type="ECO:0000313" key="16">
    <source>
        <dbReference type="EMBL" id="AWV91387.1"/>
    </source>
</evidence>
<dbReference type="FunFam" id="2.40.33.10:FF:000001">
    <property type="entry name" value="Pyruvate kinase"/>
    <property type="match status" value="1"/>
</dbReference>
<dbReference type="NCBIfam" id="NF004978">
    <property type="entry name" value="PRK06354.1"/>
    <property type="match status" value="1"/>
</dbReference>
<dbReference type="EC" id="2.7.1.40" evidence="5 14"/>
<evidence type="ECO:0000256" key="2">
    <source>
        <dbReference type="ARBA" id="ARBA00001958"/>
    </source>
</evidence>
<dbReference type="GO" id="GO:0004743">
    <property type="term" value="F:pyruvate kinase activity"/>
    <property type="evidence" value="ECO:0007669"/>
    <property type="project" value="UniProtKB-UniRule"/>
</dbReference>
<keyword evidence="11 15" id="KW-0460">Magnesium</keyword>
<evidence type="ECO:0000256" key="11">
    <source>
        <dbReference type="ARBA" id="ARBA00022842"/>
    </source>
</evidence>
<keyword evidence="17" id="KW-1185">Reference proteome</keyword>
<dbReference type="InterPro" id="IPR015806">
    <property type="entry name" value="Pyrv_Knase_insert_dom_sf"/>
</dbReference>
<evidence type="ECO:0000256" key="9">
    <source>
        <dbReference type="ARBA" id="ARBA00022777"/>
    </source>
</evidence>
<evidence type="ECO:0000256" key="3">
    <source>
        <dbReference type="ARBA" id="ARBA00004997"/>
    </source>
</evidence>